<evidence type="ECO:0000313" key="9">
    <source>
        <dbReference type="Proteomes" id="UP001347796"/>
    </source>
</evidence>
<dbReference type="PANTHER" id="PTHR37984:SF15">
    <property type="entry name" value="INTEGRASE CATALYTIC DOMAIN-CONTAINING PROTEIN"/>
    <property type="match status" value="1"/>
</dbReference>
<dbReference type="GO" id="GO:0004519">
    <property type="term" value="F:endonuclease activity"/>
    <property type="evidence" value="ECO:0007669"/>
    <property type="project" value="UniProtKB-KW"/>
</dbReference>
<protein>
    <recommendedName>
        <fullName evidence="7">Integrase catalytic domain-containing protein</fullName>
    </recommendedName>
</protein>
<sequence>MLRSKSNTKTFEWSTEALESFRKIKDTIGHHITLSIFDPDLPTIVTCDASDYGIGGVLSQVVNGEEKIVTCASRTLTECERKYSVGKKEALACVWSCLRWNTYLWGRNFTLRTDHKGLTTLLSPKGAGRQSMRIARWNAKLLYFHYNIVYTSGCSNKIADYLSRSPLPEITDEDVDDEVILSVFDDDSTLSVKLSELQDFTKNDPLLQEVIHYTSFTWPIKDTKLSTQLRKFFKLKDELWVCKNILMRGSRVVAPSALTPKLCQIAHACHQGIIRTKQRLRELYWWSGMDSQIEMLISTCIVCQNSDKTANTSVAPMTPVPTPAKPWEKLAIDIVGPDDRQPHASRFAITMIDYYTKWPEIAITGVVTSSAVITFLKSVFSREGYPAEIITGHGVQFVSHEFESFLKSRNIKHSLSAIYHPQSNGLVERLNRSLKDVLQTARREGDTDINKTVQEFLTVYRSTLLHGR</sequence>
<keyword evidence="2" id="KW-0548">Nucleotidyltransferase</keyword>
<dbReference type="Pfam" id="PF17921">
    <property type="entry name" value="Integrase_H2C2"/>
    <property type="match status" value="1"/>
</dbReference>
<dbReference type="InterPro" id="IPR041588">
    <property type="entry name" value="Integrase_H2C2"/>
</dbReference>
<keyword evidence="6" id="KW-0695">RNA-directed DNA polymerase</keyword>
<keyword evidence="9" id="KW-1185">Reference proteome</keyword>
<dbReference type="InterPro" id="IPR041373">
    <property type="entry name" value="RT_RNaseH"/>
</dbReference>
<dbReference type="Proteomes" id="UP001347796">
    <property type="component" value="Unassembled WGS sequence"/>
</dbReference>
<dbReference type="Gene3D" id="3.30.420.10">
    <property type="entry name" value="Ribonuclease H-like superfamily/Ribonuclease H"/>
    <property type="match status" value="1"/>
</dbReference>
<dbReference type="CDD" id="cd09274">
    <property type="entry name" value="RNase_HI_RT_Ty3"/>
    <property type="match status" value="1"/>
</dbReference>
<dbReference type="Pfam" id="PF00665">
    <property type="entry name" value="rve"/>
    <property type="match status" value="1"/>
</dbReference>
<keyword evidence="4" id="KW-0255">Endonuclease</keyword>
<dbReference type="SUPFAM" id="SSF56672">
    <property type="entry name" value="DNA/RNA polymerases"/>
    <property type="match status" value="1"/>
</dbReference>
<dbReference type="Pfam" id="PF17917">
    <property type="entry name" value="RT_RNaseH"/>
    <property type="match status" value="1"/>
</dbReference>
<dbReference type="InterPro" id="IPR043502">
    <property type="entry name" value="DNA/RNA_pol_sf"/>
</dbReference>
<dbReference type="GO" id="GO:0015074">
    <property type="term" value="P:DNA integration"/>
    <property type="evidence" value="ECO:0007669"/>
    <property type="project" value="InterPro"/>
</dbReference>
<dbReference type="GO" id="GO:0003964">
    <property type="term" value="F:RNA-directed DNA polymerase activity"/>
    <property type="evidence" value="ECO:0007669"/>
    <property type="project" value="UniProtKB-KW"/>
</dbReference>
<evidence type="ECO:0000256" key="4">
    <source>
        <dbReference type="ARBA" id="ARBA00022759"/>
    </source>
</evidence>
<feature type="domain" description="Integrase catalytic" evidence="7">
    <location>
        <begin position="322"/>
        <end position="468"/>
    </location>
</feature>
<dbReference type="Gene3D" id="1.10.340.70">
    <property type="match status" value="1"/>
</dbReference>
<dbReference type="GO" id="GO:0016787">
    <property type="term" value="F:hydrolase activity"/>
    <property type="evidence" value="ECO:0007669"/>
    <property type="project" value="UniProtKB-KW"/>
</dbReference>
<evidence type="ECO:0000256" key="2">
    <source>
        <dbReference type="ARBA" id="ARBA00022695"/>
    </source>
</evidence>
<reference evidence="8 9" key="1">
    <citation type="submission" date="2024-01" db="EMBL/GenBank/DDBJ databases">
        <title>The genome of the rayed Mediterranean limpet Patella caerulea (Linnaeus, 1758).</title>
        <authorList>
            <person name="Anh-Thu Weber A."/>
            <person name="Halstead-Nussloch G."/>
        </authorList>
    </citation>
    <scope>NUCLEOTIDE SEQUENCE [LARGE SCALE GENOMIC DNA]</scope>
    <source>
        <strain evidence="8">AATW-2023a</strain>
        <tissue evidence="8">Whole specimen</tissue>
    </source>
</reference>
<keyword evidence="3" id="KW-0540">Nuclease</keyword>
<evidence type="ECO:0000259" key="7">
    <source>
        <dbReference type="PROSITE" id="PS50994"/>
    </source>
</evidence>
<keyword evidence="5" id="KW-0378">Hydrolase</keyword>
<dbReference type="AlphaFoldDB" id="A0AAN8PQS6"/>
<name>A0AAN8PQS6_PATCE</name>
<evidence type="ECO:0000313" key="8">
    <source>
        <dbReference type="EMBL" id="KAK6182052.1"/>
    </source>
</evidence>
<gene>
    <name evidence="8" type="ORF">SNE40_009818</name>
</gene>
<dbReference type="InterPro" id="IPR036397">
    <property type="entry name" value="RNaseH_sf"/>
</dbReference>
<comment type="caution">
    <text evidence="8">The sequence shown here is derived from an EMBL/GenBank/DDBJ whole genome shotgun (WGS) entry which is preliminary data.</text>
</comment>
<dbReference type="FunFam" id="1.10.340.70:FF:000003">
    <property type="entry name" value="Protein CBG25708"/>
    <property type="match status" value="1"/>
</dbReference>
<dbReference type="InterPro" id="IPR050951">
    <property type="entry name" value="Retrovirus_Pol_polyprotein"/>
</dbReference>
<dbReference type="InterPro" id="IPR012337">
    <property type="entry name" value="RNaseH-like_sf"/>
</dbReference>
<evidence type="ECO:0000256" key="1">
    <source>
        <dbReference type="ARBA" id="ARBA00022679"/>
    </source>
</evidence>
<dbReference type="SUPFAM" id="SSF53098">
    <property type="entry name" value="Ribonuclease H-like"/>
    <property type="match status" value="1"/>
</dbReference>
<accession>A0AAN8PQS6</accession>
<evidence type="ECO:0000256" key="5">
    <source>
        <dbReference type="ARBA" id="ARBA00022801"/>
    </source>
</evidence>
<dbReference type="PANTHER" id="PTHR37984">
    <property type="entry name" value="PROTEIN CBG26694"/>
    <property type="match status" value="1"/>
</dbReference>
<dbReference type="GO" id="GO:0003676">
    <property type="term" value="F:nucleic acid binding"/>
    <property type="evidence" value="ECO:0007669"/>
    <property type="project" value="InterPro"/>
</dbReference>
<evidence type="ECO:0000256" key="3">
    <source>
        <dbReference type="ARBA" id="ARBA00022722"/>
    </source>
</evidence>
<dbReference type="PROSITE" id="PS50994">
    <property type="entry name" value="INTEGRASE"/>
    <property type="match status" value="1"/>
</dbReference>
<keyword evidence="1" id="KW-0808">Transferase</keyword>
<dbReference type="InterPro" id="IPR001584">
    <property type="entry name" value="Integrase_cat-core"/>
</dbReference>
<evidence type="ECO:0000256" key="6">
    <source>
        <dbReference type="ARBA" id="ARBA00022918"/>
    </source>
</evidence>
<dbReference type="EMBL" id="JAZGQO010000007">
    <property type="protein sequence ID" value="KAK6182052.1"/>
    <property type="molecule type" value="Genomic_DNA"/>
</dbReference>
<organism evidence="8 9">
    <name type="scientific">Patella caerulea</name>
    <name type="common">Rayed Mediterranean limpet</name>
    <dbReference type="NCBI Taxonomy" id="87958"/>
    <lineage>
        <taxon>Eukaryota</taxon>
        <taxon>Metazoa</taxon>
        <taxon>Spiralia</taxon>
        <taxon>Lophotrochozoa</taxon>
        <taxon>Mollusca</taxon>
        <taxon>Gastropoda</taxon>
        <taxon>Patellogastropoda</taxon>
        <taxon>Patelloidea</taxon>
        <taxon>Patellidae</taxon>
        <taxon>Patella</taxon>
    </lineage>
</organism>
<proteinExistence type="predicted"/>